<feature type="signal peptide" evidence="1">
    <location>
        <begin position="1"/>
        <end position="21"/>
    </location>
</feature>
<dbReference type="AlphaFoldDB" id="A0A9P7N7P1"/>
<evidence type="ECO:0000313" key="3">
    <source>
        <dbReference type="Proteomes" id="UP000748025"/>
    </source>
</evidence>
<evidence type="ECO:0008006" key="4">
    <source>
        <dbReference type="Google" id="ProtNLM"/>
    </source>
</evidence>
<dbReference type="EMBL" id="SRPW01001624">
    <property type="protein sequence ID" value="KAG5999795.1"/>
    <property type="molecule type" value="Genomic_DNA"/>
</dbReference>
<proteinExistence type="predicted"/>
<dbReference type="Proteomes" id="UP000748025">
    <property type="component" value="Unassembled WGS sequence"/>
</dbReference>
<keyword evidence="3" id="KW-1185">Reference proteome</keyword>
<protein>
    <recommendedName>
        <fullName evidence="4">Secreted protein</fullName>
    </recommendedName>
</protein>
<organism evidence="2 3">
    <name type="scientific">Claviceps pusilla</name>
    <dbReference type="NCBI Taxonomy" id="123648"/>
    <lineage>
        <taxon>Eukaryota</taxon>
        <taxon>Fungi</taxon>
        <taxon>Dikarya</taxon>
        <taxon>Ascomycota</taxon>
        <taxon>Pezizomycotina</taxon>
        <taxon>Sordariomycetes</taxon>
        <taxon>Hypocreomycetidae</taxon>
        <taxon>Hypocreales</taxon>
        <taxon>Clavicipitaceae</taxon>
        <taxon>Claviceps</taxon>
    </lineage>
</organism>
<accession>A0A9P7N7P1</accession>
<feature type="chain" id="PRO_5040142611" description="Secreted protein" evidence="1">
    <location>
        <begin position="22"/>
        <end position="79"/>
    </location>
</feature>
<reference evidence="2" key="1">
    <citation type="journal article" date="2020" name="bioRxiv">
        <title>Whole genome comparisons of ergot fungi reveals the divergence and evolution of species within the genus Claviceps are the result of varying mechanisms driving genome evolution and host range expansion.</title>
        <authorList>
            <person name="Wyka S.A."/>
            <person name="Mondo S.J."/>
            <person name="Liu M."/>
            <person name="Dettman J."/>
            <person name="Nalam V."/>
            <person name="Broders K.D."/>
        </authorList>
    </citation>
    <scope>NUCLEOTIDE SEQUENCE</scope>
    <source>
        <strain evidence="2">CCC 602</strain>
    </source>
</reference>
<evidence type="ECO:0000256" key="1">
    <source>
        <dbReference type="SAM" id="SignalP"/>
    </source>
</evidence>
<name>A0A9P7N7P1_9HYPO</name>
<keyword evidence="1" id="KW-0732">Signal</keyword>
<evidence type="ECO:0000313" key="2">
    <source>
        <dbReference type="EMBL" id="KAG5999795.1"/>
    </source>
</evidence>
<gene>
    <name evidence="2" type="ORF">E4U43_001859</name>
</gene>
<sequence length="79" mass="8412">MLSLLFLFVGVVVAFVPDVGGHPSYTVSPKGPLGAICRDDEDCSVAGGGRCQTRAPYYSGYCYIQPDLAEEWDHGKGGD</sequence>
<comment type="caution">
    <text evidence="2">The sequence shown here is derived from an EMBL/GenBank/DDBJ whole genome shotgun (WGS) entry which is preliminary data.</text>
</comment>